<evidence type="ECO:0008006" key="6">
    <source>
        <dbReference type="Google" id="ProtNLM"/>
    </source>
</evidence>
<dbReference type="GO" id="GO:0016798">
    <property type="term" value="F:hydrolase activity, acting on glycosyl bonds"/>
    <property type="evidence" value="ECO:0007669"/>
    <property type="project" value="UniProtKB-KW"/>
</dbReference>
<organism evidence="4 5">
    <name type="scientific">Methanosarcina vacuolata Z-761</name>
    <dbReference type="NCBI Taxonomy" id="1434123"/>
    <lineage>
        <taxon>Archaea</taxon>
        <taxon>Methanobacteriati</taxon>
        <taxon>Methanobacteriota</taxon>
        <taxon>Stenosarchaea group</taxon>
        <taxon>Methanomicrobia</taxon>
        <taxon>Methanosarcinales</taxon>
        <taxon>Methanosarcinaceae</taxon>
        <taxon>Methanosarcina</taxon>
    </lineage>
</organism>
<dbReference type="EMBL" id="CP009520">
    <property type="protein sequence ID" value="AKB43805.1"/>
    <property type="molecule type" value="Genomic_DNA"/>
</dbReference>
<accession>A0A0E3Q580</accession>
<evidence type="ECO:0000313" key="4">
    <source>
        <dbReference type="EMBL" id="AKB43805.1"/>
    </source>
</evidence>
<feature type="compositionally biased region" description="Low complexity" evidence="3">
    <location>
        <begin position="679"/>
        <end position="688"/>
    </location>
</feature>
<name>A0A0E3Q580_9EURY</name>
<keyword evidence="1" id="KW-0378">Hydrolase</keyword>
<dbReference type="Proteomes" id="UP000033096">
    <property type="component" value="Chromosome"/>
</dbReference>
<evidence type="ECO:0000256" key="2">
    <source>
        <dbReference type="ARBA" id="ARBA00023295"/>
    </source>
</evidence>
<evidence type="ECO:0000256" key="3">
    <source>
        <dbReference type="SAM" id="MobiDB-lite"/>
    </source>
</evidence>
<keyword evidence="2" id="KW-0326">Glycosidase</keyword>
<dbReference type="SUPFAM" id="SSF75005">
    <property type="entry name" value="Arabinanase/levansucrase/invertase"/>
    <property type="match status" value="1"/>
</dbReference>
<evidence type="ECO:0000313" key="5">
    <source>
        <dbReference type="Proteomes" id="UP000033096"/>
    </source>
</evidence>
<evidence type="ECO:0000256" key="1">
    <source>
        <dbReference type="ARBA" id="ARBA00022801"/>
    </source>
</evidence>
<proteinExistence type="predicted"/>
<dbReference type="HOGENOM" id="CLU_319754_0_0_2"/>
<dbReference type="PATRIC" id="fig|1434123.4.peg.1840"/>
<keyword evidence="5" id="KW-1185">Reference proteome</keyword>
<dbReference type="AlphaFoldDB" id="A0A0E3Q580"/>
<protein>
    <recommendedName>
        <fullName evidence="6">GH16 domain-containing protein</fullName>
    </recommendedName>
</protein>
<sequence>MKNSYMLLIVSLLLLTSAGVASAALPYYIDPQRNLWLNISMDGSTQYFNVYNTPGYSPNGDAVMWAYDNFSSSNLDTSKWTSYKKGSSKSTVAIKNGQLILSGSGVTSSANVVLNKPFTNGIELAVNETISKGTGDVGTYTDASFGSGPLAGVTNEVDLDLCHIVLYSLHRLISILRLDNLVDIGSNSGTGWWHTVFSTVDGSFQSQGISRSIIWTNSSTSDAIMPNPGITLSEYTGENLPHTVAYSYDTYGNANMSMLNVNQNRLPLSIPDPYGCNQFNHIAVYYNSSGVFGHNWWMLVTTICTYSDSKYENACLYYSDDGLLWYVPPGVTNPIGKQIVSKYDSNVYGSDPDVVYNPATGKLMCYYVIGDDTGNVNVEDLKVKTYDGNTVSPEMKVIAHGVATTVLYDNTAGTFYIWTVDNDSNPNVIYRYTSTDGINFTNKQVVGQSSECEPYHVKVINRPGDSKLYALFTFKGNNDLYIATANKYTDNFTIQNSPLLQVDDSSSITHKNIEFSFSAGKFSDDGNILKLWITAKDTNGVWDAFYTQATQANGIWKVGNFTTLHAPVMTVKNEKCLNTPKQWMLSQGDYVNNKGVIRKINEIWGYKIGHTPKVKVTNMGTYMQIEVVPTDSQKVTDYQVMIPASFLNLSSQIDSLDIEPVPDDSENTTNSQVMASASLLNSSSQNDSPDIERVQAGKDTSTSKGVINWKGQNWYLTGDKANPGNNYWNTSGAWIDNQDRMHLTVVNNNSKWECTMLNSQYTYCYGTFTWTVASPVYTFDKNSVVGLCTYLDDNNALNLGISRWGDHNGNQLWYFIEPSIIKGNSKAYGVPPSIEGTNTTYRIEWKPNYIRFTSTKADGTVIAGYTNTNISTIPKEPENVIMNLWLVDPPSDGKNIELILSNFTVTDE</sequence>
<feature type="region of interest" description="Disordered" evidence="3">
    <location>
        <begin position="679"/>
        <end position="699"/>
    </location>
</feature>
<gene>
    <name evidence="4" type="ORF">MSVAZ_1536</name>
</gene>
<reference evidence="4 5" key="1">
    <citation type="submission" date="2014-07" db="EMBL/GenBank/DDBJ databases">
        <title>Methanogenic archaea and the global carbon cycle.</title>
        <authorList>
            <person name="Henriksen J.R."/>
            <person name="Luke J."/>
            <person name="Reinhart S."/>
            <person name="Benedict M.N."/>
            <person name="Youngblut N.D."/>
            <person name="Metcalf M.E."/>
            <person name="Whitaker R.J."/>
            <person name="Metcalf W.W."/>
        </authorList>
    </citation>
    <scope>NUCLEOTIDE SEQUENCE [LARGE SCALE GENOMIC DNA]</scope>
    <source>
        <strain evidence="4 5">Z-761</strain>
    </source>
</reference>
<dbReference type="InterPro" id="IPR023296">
    <property type="entry name" value="Glyco_hydro_beta-prop_sf"/>
</dbReference>
<dbReference type="InterPro" id="IPR013320">
    <property type="entry name" value="ConA-like_dom_sf"/>
</dbReference>
<dbReference type="SUPFAM" id="SSF49899">
    <property type="entry name" value="Concanavalin A-like lectins/glucanases"/>
    <property type="match status" value="1"/>
</dbReference>
<dbReference type="KEGG" id="mvc:MSVAZ_1536"/>